<dbReference type="Gene3D" id="1.10.10.60">
    <property type="entry name" value="Homeodomain-like"/>
    <property type="match status" value="1"/>
</dbReference>
<dbReference type="SUPFAM" id="SSF46689">
    <property type="entry name" value="Homeodomain-like"/>
    <property type="match status" value="2"/>
</dbReference>
<dbReference type="GO" id="GO:0005634">
    <property type="term" value="C:nucleus"/>
    <property type="evidence" value="ECO:0007669"/>
    <property type="project" value="TreeGrafter"/>
</dbReference>
<gene>
    <name evidence="3" type="ORF">ES288_D12G038200v1</name>
</gene>
<feature type="domain" description="HTH CENPB-type" evidence="2">
    <location>
        <begin position="85"/>
        <end position="141"/>
    </location>
</feature>
<evidence type="ECO:0000256" key="1">
    <source>
        <dbReference type="ARBA" id="ARBA00023125"/>
    </source>
</evidence>
<dbReference type="PROSITE" id="PS51253">
    <property type="entry name" value="HTH_CENPB"/>
    <property type="match status" value="1"/>
</dbReference>
<keyword evidence="1" id="KW-0238">DNA-binding</keyword>
<dbReference type="SMART" id="SM00674">
    <property type="entry name" value="CENPB"/>
    <property type="match status" value="1"/>
</dbReference>
<evidence type="ECO:0000259" key="2">
    <source>
        <dbReference type="PROSITE" id="PS51253"/>
    </source>
</evidence>
<dbReference type="InterPro" id="IPR041188">
    <property type="entry name" value="HTH_ABP1_N"/>
</dbReference>
<sequence>MYQNIIIHIIFSSLASHLKCVKKSTLTDEMRKALCEYKNEHPSSSQKDLQQWVQQTYDLSIIQSTISNTLKSSSEYLSKEIKNSNVKRHKSAKYPELEKVLYEWFLQYQEKKMYGDANSEFNFSIGWLKRFKARHEIKSYRRFGESGSVHCKIRSNEDMPLEQEIGDVEGIHKLKEVIFDLHYRNFMDVEQILNYPSENESLMESPTDEEIIQGVMDVPIDDEQDPNDSSDLPDISPKEAFLAVDTFKSYLIQHEKNIPNLVYALLKVKDEIVYDSHAKKQLTIDAYFSKE</sequence>
<dbReference type="AlphaFoldDB" id="A0A5D2A6P6"/>
<dbReference type="GO" id="GO:0003677">
    <property type="term" value="F:DNA binding"/>
    <property type="evidence" value="ECO:0007669"/>
    <property type="project" value="UniProtKB-KW"/>
</dbReference>
<dbReference type="InterPro" id="IPR009057">
    <property type="entry name" value="Homeodomain-like_sf"/>
</dbReference>
<accession>A0A5D2A6P6</accession>
<dbReference type="EMBL" id="CM017712">
    <property type="protein sequence ID" value="TYG39728.1"/>
    <property type="molecule type" value="Genomic_DNA"/>
</dbReference>
<name>A0A5D2A6P6_GOSDA</name>
<dbReference type="InterPro" id="IPR050863">
    <property type="entry name" value="CenT-Element_Derived"/>
</dbReference>
<proteinExistence type="predicted"/>
<reference evidence="3 4" key="1">
    <citation type="submission" date="2019-06" db="EMBL/GenBank/DDBJ databases">
        <title>WGS assembly of Gossypium darwinii.</title>
        <authorList>
            <person name="Chen Z.J."/>
            <person name="Sreedasyam A."/>
            <person name="Ando A."/>
            <person name="Song Q."/>
            <person name="De L."/>
            <person name="Hulse-Kemp A."/>
            <person name="Ding M."/>
            <person name="Ye W."/>
            <person name="Kirkbride R."/>
            <person name="Jenkins J."/>
            <person name="Plott C."/>
            <person name="Lovell J."/>
            <person name="Lin Y.-M."/>
            <person name="Vaughn R."/>
            <person name="Liu B."/>
            <person name="Li W."/>
            <person name="Simpson S."/>
            <person name="Scheffler B."/>
            <person name="Saski C."/>
            <person name="Grover C."/>
            <person name="Hu G."/>
            <person name="Conover J."/>
            <person name="Carlson J."/>
            <person name="Shu S."/>
            <person name="Boston L."/>
            <person name="Williams M."/>
            <person name="Peterson D."/>
            <person name="Mcgee K."/>
            <person name="Jones D."/>
            <person name="Wendel J."/>
            <person name="Stelly D."/>
            <person name="Grimwood J."/>
            <person name="Schmutz J."/>
        </authorList>
    </citation>
    <scope>NUCLEOTIDE SEQUENCE [LARGE SCALE GENOMIC DNA]</scope>
    <source>
        <strain evidence="3">1808015.09</strain>
    </source>
</reference>
<evidence type="ECO:0000313" key="3">
    <source>
        <dbReference type="EMBL" id="TYG39728.1"/>
    </source>
</evidence>
<dbReference type="PANTHER" id="PTHR19303">
    <property type="entry name" value="TRANSPOSON"/>
    <property type="match status" value="1"/>
</dbReference>
<evidence type="ECO:0000313" key="4">
    <source>
        <dbReference type="Proteomes" id="UP000323506"/>
    </source>
</evidence>
<protein>
    <recommendedName>
        <fullName evidence="2">HTH CENPB-type domain-containing protein</fullName>
    </recommendedName>
</protein>
<dbReference type="Proteomes" id="UP000323506">
    <property type="component" value="Chromosome D12"/>
</dbReference>
<dbReference type="Pfam" id="PF18107">
    <property type="entry name" value="HTH_ABP1_N"/>
    <property type="match status" value="1"/>
</dbReference>
<dbReference type="PANTHER" id="PTHR19303:SF73">
    <property type="entry name" value="PROTEIN PDC2"/>
    <property type="match status" value="1"/>
</dbReference>
<dbReference type="InterPro" id="IPR006600">
    <property type="entry name" value="HTH_CenpB_DNA-bd_dom"/>
</dbReference>
<keyword evidence="4" id="KW-1185">Reference proteome</keyword>
<organism evidence="3 4">
    <name type="scientific">Gossypium darwinii</name>
    <name type="common">Darwin's cotton</name>
    <name type="synonym">Gossypium barbadense var. darwinii</name>
    <dbReference type="NCBI Taxonomy" id="34276"/>
    <lineage>
        <taxon>Eukaryota</taxon>
        <taxon>Viridiplantae</taxon>
        <taxon>Streptophyta</taxon>
        <taxon>Embryophyta</taxon>
        <taxon>Tracheophyta</taxon>
        <taxon>Spermatophyta</taxon>
        <taxon>Magnoliopsida</taxon>
        <taxon>eudicotyledons</taxon>
        <taxon>Gunneridae</taxon>
        <taxon>Pentapetalae</taxon>
        <taxon>rosids</taxon>
        <taxon>malvids</taxon>
        <taxon>Malvales</taxon>
        <taxon>Malvaceae</taxon>
        <taxon>Malvoideae</taxon>
        <taxon>Gossypium</taxon>
    </lineage>
</organism>